<dbReference type="EMBL" id="LVCJ01000112">
    <property type="protein sequence ID" value="OAL25437.1"/>
    <property type="molecule type" value="Genomic_DNA"/>
</dbReference>
<comment type="caution">
    <text evidence="1">The sequence shown here is derived from an EMBL/GenBank/DDBJ whole genome shotgun (WGS) entry which is preliminary data.</text>
</comment>
<keyword evidence="2" id="KW-1185">Reference proteome</keyword>
<protein>
    <submittedName>
        <fullName evidence="1">Uncharacterized protein</fullName>
    </submittedName>
</protein>
<dbReference type="Proteomes" id="UP000185904">
    <property type="component" value="Unassembled WGS sequence"/>
</dbReference>
<organism evidence="1 2">
    <name type="scientific">Fonsecaea nubica</name>
    <dbReference type="NCBI Taxonomy" id="856822"/>
    <lineage>
        <taxon>Eukaryota</taxon>
        <taxon>Fungi</taxon>
        <taxon>Dikarya</taxon>
        <taxon>Ascomycota</taxon>
        <taxon>Pezizomycotina</taxon>
        <taxon>Eurotiomycetes</taxon>
        <taxon>Chaetothyriomycetidae</taxon>
        <taxon>Chaetothyriales</taxon>
        <taxon>Herpotrichiellaceae</taxon>
        <taxon>Fonsecaea</taxon>
    </lineage>
</organism>
<evidence type="ECO:0000313" key="1">
    <source>
        <dbReference type="EMBL" id="OAL25437.1"/>
    </source>
</evidence>
<sequence length="258" mass="29571">MRQKIPWSQARTLSPRRRAEFWNCGNLFMQRQNAHLRFSLDPRAMHKLQPDHRPGYTGRPLPLAFHQVRPPAQTNLTRVLSGSGFGYAVEIRLQSSKGPAHDNTLSCAVQDTAPEHAAGSLSRHSFCEIAIPANRPAWEAPLRDLAVEHHVSRISSEMEGGLRQWRWREFPSLDTESRHLANTGCRLFSYHVAAQASIVPDSDHVRLLLRRSLAVKMRDTSSNIEVTPQPKSLTSYWQWQWRIPLAASLEWVKIPWHE</sequence>
<dbReference type="GeneID" id="34593860"/>
<evidence type="ECO:0000313" key="2">
    <source>
        <dbReference type="Proteomes" id="UP000185904"/>
    </source>
</evidence>
<reference evidence="1 2" key="1">
    <citation type="submission" date="2016-03" db="EMBL/GenBank/DDBJ databases">
        <title>The draft genome sequence of Fonsecaea nubica causative agent of cutaneous subcutaneous infection in human host.</title>
        <authorList>
            <person name="Costa F."/>
            <person name="Sybren D.H."/>
            <person name="Raittz R.T."/>
            <person name="Weiss V.A."/>
            <person name="Leao A.C."/>
            <person name="Gomes R."/>
            <person name="De Souza E.M."/>
            <person name="Pedrosa F.O."/>
            <person name="Steffens M.B."/>
            <person name="Bombassaro A."/>
            <person name="Tadra-Sfeir M.Z."/>
            <person name="Moreno L.F."/>
            <person name="Najafzadeh M.J."/>
            <person name="Felipe M.S."/>
            <person name="Teixeira M."/>
            <person name="Sun J."/>
            <person name="Xi L."/>
            <person name="Castro M.A."/>
            <person name="Vicente V.A."/>
        </authorList>
    </citation>
    <scope>NUCLEOTIDE SEQUENCE [LARGE SCALE GENOMIC DNA]</scope>
    <source>
        <strain evidence="1 2">CBS 269.64</strain>
    </source>
</reference>
<proteinExistence type="predicted"/>
<name>A0A178C774_9EURO</name>
<gene>
    <name evidence="1" type="ORF">AYO20_10471</name>
</gene>
<accession>A0A178C774</accession>
<dbReference type="AlphaFoldDB" id="A0A178C774"/>
<dbReference type="RefSeq" id="XP_022495307.1">
    <property type="nucleotide sequence ID" value="XM_022648729.1"/>
</dbReference>